<evidence type="ECO:0000259" key="3">
    <source>
        <dbReference type="Pfam" id="PF03171"/>
    </source>
</evidence>
<gene>
    <name evidence="5" type="ORF">Sradi_5308200</name>
</gene>
<evidence type="ECO:0000256" key="2">
    <source>
        <dbReference type="ARBA" id="ARBA00023004"/>
    </source>
</evidence>
<keyword evidence="5" id="KW-0223">Dioxygenase</keyword>
<protein>
    <submittedName>
        <fullName evidence="5">2-oxoglutarate-dependent dioxygenase 19</fullName>
    </submittedName>
</protein>
<dbReference type="EMBL" id="JACGWJ010000024">
    <property type="protein sequence ID" value="KAL0320467.1"/>
    <property type="molecule type" value="Genomic_DNA"/>
</dbReference>
<dbReference type="GO" id="GO:0016706">
    <property type="term" value="F:2-oxoglutarate-dependent dioxygenase activity"/>
    <property type="evidence" value="ECO:0007669"/>
    <property type="project" value="UniProtKB-ARBA"/>
</dbReference>
<feature type="domain" description="Isopenicillin N synthase-like Fe(2+) 2OG dioxygenase" evidence="3">
    <location>
        <begin position="209"/>
        <end position="277"/>
    </location>
</feature>
<dbReference type="SUPFAM" id="SSF51197">
    <property type="entry name" value="Clavaminate synthase-like"/>
    <property type="match status" value="1"/>
</dbReference>
<name>A0AAW2LNX1_SESRA</name>
<dbReference type="Pfam" id="PF14226">
    <property type="entry name" value="DIOX_N"/>
    <property type="match status" value="1"/>
</dbReference>
<keyword evidence="2" id="KW-0408">Iron</keyword>
<accession>A0AAW2LNX1</accession>
<keyword evidence="1" id="KW-0479">Metal-binding</keyword>
<dbReference type="InterPro" id="IPR027443">
    <property type="entry name" value="IPNS-like_sf"/>
</dbReference>
<dbReference type="InterPro" id="IPR044861">
    <property type="entry name" value="IPNS-like_FE2OG_OXY"/>
</dbReference>
<evidence type="ECO:0000313" key="5">
    <source>
        <dbReference type="EMBL" id="KAL0320467.1"/>
    </source>
</evidence>
<dbReference type="PANTHER" id="PTHR47991">
    <property type="entry name" value="OXOGLUTARATE/IRON-DEPENDENT DIOXYGENASE"/>
    <property type="match status" value="1"/>
</dbReference>
<organism evidence="5">
    <name type="scientific">Sesamum radiatum</name>
    <name type="common">Black benniseed</name>
    <dbReference type="NCBI Taxonomy" id="300843"/>
    <lineage>
        <taxon>Eukaryota</taxon>
        <taxon>Viridiplantae</taxon>
        <taxon>Streptophyta</taxon>
        <taxon>Embryophyta</taxon>
        <taxon>Tracheophyta</taxon>
        <taxon>Spermatophyta</taxon>
        <taxon>Magnoliopsida</taxon>
        <taxon>eudicotyledons</taxon>
        <taxon>Gunneridae</taxon>
        <taxon>Pentapetalae</taxon>
        <taxon>asterids</taxon>
        <taxon>lamiids</taxon>
        <taxon>Lamiales</taxon>
        <taxon>Pedaliaceae</taxon>
        <taxon>Sesamum</taxon>
    </lineage>
</organism>
<reference evidence="5" key="2">
    <citation type="journal article" date="2024" name="Plant">
        <title>Genomic evolution and insights into agronomic trait innovations of Sesamum species.</title>
        <authorList>
            <person name="Miao H."/>
            <person name="Wang L."/>
            <person name="Qu L."/>
            <person name="Liu H."/>
            <person name="Sun Y."/>
            <person name="Le M."/>
            <person name="Wang Q."/>
            <person name="Wei S."/>
            <person name="Zheng Y."/>
            <person name="Lin W."/>
            <person name="Duan Y."/>
            <person name="Cao H."/>
            <person name="Xiong S."/>
            <person name="Wang X."/>
            <person name="Wei L."/>
            <person name="Li C."/>
            <person name="Ma Q."/>
            <person name="Ju M."/>
            <person name="Zhao R."/>
            <person name="Li G."/>
            <person name="Mu C."/>
            <person name="Tian Q."/>
            <person name="Mei H."/>
            <person name="Zhang T."/>
            <person name="Gao T."/>
            <person name="Zhang H."/>
        </authorList>
    </citation>
    <scope>NUCLEOTIDE SEQUENCE</scope>
    <source>
        <strain evidence="5">G02</strain>
    </source>
</reference>
<feature type="domain" description="Non-haem dioxygenase N-terminal" evidence="4">
    <location>
        <begin position="51"/>
        <end position="155"/>
    </location>
</feature>
<dbReference type="Gene3D" id="2.60.120.330">
    <property type="entry name" value="B-lactam Antibiotic, Isopenicillin N Synthase, Chain"/>
    <property type="match status" value="1"/>
</dbReference>
<evidence type="ECO:0000256" key="1">
    <source>
        <dbReference type="ARBA" id="ARBA00022723"/>
    </source>
</evidence>
<proteinExistence type="predicted"/>
<comment type="caution">
    <text evidence="5">The sequence shown here is derived from an EMBL/GenBank/DDBJ whole genome shotgun (WGS) entry which is preliminary data.</text>
</comment>
<reference evidence="5" key="1">
    <citation type="submission" date="2020-06" db="EMBL/GenBank/DDBJ databases">
        <authorList>
            <person name="Li T."/>
            <person name="Hu X."/>
            <person name="Zhang T."/>
            <person name="Song X."/>
            <person name="Zhang H."/>
            <person name="Dai N."/>
            <person name="Sheng W."/>
            <person name="Hou X."/>
            <person name="Wei L."/>
        </authorList>
    </citation>
    <scope>NUCLEOTIDE SEQUENCE</scope>
    <source>
        <strain evidence="5">G02</strain>
        <tissue evidence="5">Leaf</tissue>
    </source>
</reference>
<dbReference type="AlphaFoldDB" id="A0AAW2LNX1"/>
<dbReference type="InterPro" id="IPR050295">
    <property type="entry name" value="Plant_2OG-oxidoreductases"/>
</dbReference>
<evidence type="ECO:0000259" key="4">
    <source>
        <dbReference type="Pfam" id="PF14226"/>
    </source>
</evidence>
<dbReference type="GO" id="GO:0046872">
    <property type="term" value="F:metal ion binding"/>
    <property type="evidence" value="ECO:0007669"/>
    <property type="project" value="UniProtKB-KW"/>
</dbReference>
<sequence length="279" mass="31242">MASSSVAAAPEHLPFEFETDFLDMANASNLKAVPSKFNFINEPTALTSDSLPVIDFSALTADDPHRRSEAIHQLSKACQEWGFFILVNHGIPQELMNSCFTVLREFLSLPASEKKQYEAKSASDPIMCGNFKVVNTSNQIFTLWRDYVKLQVHPDFHCPHKPQLLREVLLEYTEKIRKLARKLVEAACDALELERDYVHQVLKLDSSYQILVASTYPPCPEPDQAIGLPPHSDPGLFTFLIHNGVPGLQLKHNGQWFNADSPQNSITVNAGDHLQICSV</sequence>
<dbReference type="Pfam" id="PF03171">
    <property type="entry name" value="2OG-FeII_Oxy"/>
    <property type="match status" value="1"/>
</dbReference>
<dbReference type="InterPro" id="IPR026992">
    <property type="entry name" value="DIOX_N"/>
</dbReference>
<keyword evidence="5" id="KW-0560">Oxidoreductase</keyword>